<protein>
    <submittedName>
        <fullName evidence="6">ABC transporter substrate-binding protein</fullName>
    </submittedName>
</protein>
<dbReference type="InterPro" id="IPR000914">
    <property type="entry name" value="SBP_5_dom"/>
</dbReference>
<evidence type="ECO:0000256" key="1">
    <source>
        <dbReference type="ARBA" id="ARBA00004196"/>
    </source>
</evidence>
<evidence type="ECO:0000259" key="5">
    <source>
        <dbReference type="Pfam" id="PF00496"/>
    </source>
</evidence>
<proteinExistence type="inferred from homology"/>
<dbReference type="InterPro" id="IPR039424">
    <property type="entry name" value="SBP_5"/>
</dbReference>
<dbReference type="Pfam" id="PF00496">
    <property type="entry name" value="SBP_bac_5"/>
    <property type="match status" value="1"/>
</dbReference>
<dbReference type="GO" id="GO:0042597">
    <property type="term" value="C:periplasmic space"/>
    <property type="evidence" value="ECO:0007669"/>
    <property type="project" value="UniProtKB-ARBA"/>
</dbReference>
<dbReference type="AlphaFoldDB" id="A0ABD8A6S3"/>
<dbReference type="SUPFAM" id="SSF53850">
    <property type="entry name" value="Periplasmic binding protein-like II"/>
    <property type="match status" value="1"/>
</dbReference>
<accession>A0ABD8A6S3</accession>
<evidence type="ECO:0000313" key="6">
    <source>
        <dbReference type="EMBL" id="WOX55216.1"/>
    </source>
</evidence>
<gene>
    <name evidence="6" type="ORF">R6Y95_07015</name>
</gene>
<organism evidence="6 7">
    <name type="scientific">Methanoculleus palmolei</name>
    <dbReference type="NCBI Taxonomy" id="72612"/>
    <lineage>
        <taxon>Archaea</taxon>
        <taxon>Methanobacteriati</taxon>
        <taxon>Methanobacteriota</taxon>
        <taxon>Stenosarchaea group</taxon>
        <taxon>Methanomicrobia</taxon>
        <taxon>Methanomicrobiales</taxon>
        <taxon>Methanomicrobiaceae</taxon>
        <taxon>Methanoculleus</taxon>
    </lineage>
</organism>
<dbReference type="PIRSF" id="PIRSF002741">
    <property type="entry name" value="MppA"/>
    <property type="match status" value="1"/>
</dbReference>
<dbReference type="EMBL" id="CP137641">
    <property type="protein sequence ID" value="WOX55216.1"/>
    <property type="molecule type" value="Genomic_DNA"/>
</dbReference>
<sequence>MKTTPLLCMFAAVFLCIAAAGCTDSNAEKNVLVVGNHKMVDARELDQGTGTGTLITEKIIITETLVGTEEDFSLKPILAESWKMINDTTWEFKLREGVKFHNGDEMTAEDVKFSIENINAKQPGRTTLLDYKGSEIVDRYTLRIRSNEKNPLLPAALHSPDTAIISPKSYDAAGNYVGTIGTGPMKLESFNEQTGEVVVVKHTGWWGGTPTLEKIITRGYPNPGTRSMVLENHDVDLTFDPPYSSVDRLDALLGVEVLKFNTPRTYKLDLNMDHAPLDDLNVRKGLAYAIDREGIVDNVLYGVGDAAAGPFLPTMTWANTTLVPYTYDPALAKQYLAEAGWKDTDDDGYIDKDGKKLSLKLLTYTERPGLVPMLEAISANLKDVGVEVTEVAMETGAISPMLNEGDWDLYLIAANLAMVPDPEYVLKTWYTTDGTTNRGHYSNPEVDRLVAEGHNLTLPEERYAYFRDVEGIVYDDVATINIAYYGVAILMWDNVQGFAYDPTAHDYKLSPFMTVS</sequence>
<dbReference type="Gene3D" id="3.10.105.10">
    <property type="entry name" value="Dipeptide-binding Protein, Domain 3"/>
    <property type="match status" value="1"/>
</dbReference>
<keyword evidence="7" id="KW-1185">Reference proteome</keyword>
<dbReference type="InterPro" id="IPR030678">
    <property type="entry name" value="Peptide/Ni-bd"/>
</dbReference>
<evidence type="ECO:0000256" key="4">
    <source>
        <dbReference type="ARBA" id="ARBA00022729"/>
    </source>
</evidence>
<feature type="domain" description="Solute-binding protein family 5" evidence="5">
    <location>
        <begin position="74"/>
        <end position="436"/>
    </location>
</feature>
<evidence type="ECO:0000313" key="7">
    <source>
        <dbReference type="Proteomes" id="UP001626603"/>
    </source>
</evidence>
<evidence type="ECO:0000256" key="3">
    <source>
        <dbReference type="ARBA" id="ARBA00022448"/>
    </source>
</evidence>
<dbReference type="PANTHER" id="PTHR30290">
    <property type="entry name" value="PERIPLASMIC BINDING COMPONENT OF ABC TRANSPORTER"/>
    <property type="match status" value="1"/>
</dbReference>
<evidence type="ECO:0000256" key="2">
    <source>
        <dbReference type="ARBA" id="ARBA00005695"/>
    </source>
</evidence>
<dbReference type="InterPro" id="IPR023765">
    <property type="entry name" value="SBP_5_CS"/>
</dbReference>
<name>A0ABD8A6S3_9EURY</name>
<reference evidence="6 7" key="1">
    <citation type="submission" date="2023-10" db="EMBL/GenBank/DDBJ databases">
        <title>The complete genome sequence of Methanoculleus palmolei DSM 4273.</title>
        <authorList>
            <person name="Lai S.-J."/>
            <person name="You Y.-T."/>
            <person name="Chen S.-C."/>
        </authorList>
    </citation>
    <scope>NUCLEOTIDE SEQUENCE [LARGE SCALE GENOMIC DNA]</scope>
    <source>
        <strain evidence="6 7">DSM 4273</strain>
    </source>
</reference>
<keyword evidence="3" id="KW-0813">Transport</keyword>
<dbReference type="PROSITE" id="PS01040">
    <property type="entry name" value="SBP_BACTERIAL_5"/>
    <property type="match status" value="1"/>
</dbReference>
<dbReference type="PROSITE" id="PS51257">
    <property type="entry name" value="PROKAR_LIPOPROTEIN"/>
    <property type="match status" value="1"/>
</dbReference>
<dbReference type="CDD" id="cd08490">
    <property type="entry name" value="PBP2_NikA_DppA_OppA_like_3"/>
    <property type="match status" value="1"/>
</dbReference>
<dbReference type="FunFam" id="3.10.105.10:FF:000006">
    <property type="entry name" value="Peptide ABC transporter substrate-binding protein"/>
    <property type="match status" value="1"/>
</dbReference>
<keyword evidence="4" id="KW-0732">Signal</keyword>
<comment type="similarity">
    <text evidence="2">Belongs to the bacterial solute-binding protein 5 family.</text>
</comment>
<dbReference type="PANTHER" id="PTHR30290:SF10">
    <property type="entry name" value="PERIPLASMIC OLIGOPEPTIDE-BINDING PROTEIN-RELATED"/>
    <property type="match status" value="1"/>
</dbReference>
<comment type="subcellular location">
    <subcellularLocation>
        <location evidence="1">Cell envelope</location>
    </subcellularLocation>
</comment>
<dbReference type="Proteomes" id="UP001626603">
    <property type="component" value="Chromosome"/>
</dbReference>
<dbReference type="Gene3D" id="3.40.190.10">
    <property type="entry name" value="Periplasmic binding protein-like II"/>
    <property type="match status" value="1"/>
</dbReference>